<dbReference type="AlphaFoldDB" id="A0A9Q9ELH9"/>
<sequence length="311" mass="35139">MAPQNDRFLVWGAQGWIGGLLIELLKQQGKEVHGTTIRMHEQDAVRRTLDEIKPTHVINCAGKTGRPNVDWCESHKLETMESNGLGTHMLTYECDQRDIHCTVLATGCIYTSQYNEARDQVISKPFKEDDPPNFTGSFYSATKAPIETFLKNYPHNLVLRLRMPVSSDLNPRSFVTKILKYEKVVNIPNSHSLLPNLLPVIIAMAEHRETGVYNFTNPGSISHNEVLQLYKDFVDPSYSWKNFSLEEQAKVIVADRSNCALDSSKLVNKVAEYQAEGMDLEVPEIREAYRMCFENMAKNGGLQQQGGATVM</sequence>
<dbReference type="PANTHER" id="PTHR10491:SF4">
    <property type="entry name" value="METHIONINE ADENOSYLTRANSFERASE 2 SUBUNIT BETA"/>
    <property type="match status" value="1"/>
</dbReference>
<gene>
    <name evidence="2" type="ORF">Slin15195_G076780</name>
</gene>
<accession>A0A9Q9ELH9</accession>
<protein>
    <submittedName>
        <fullName evidence="2">RmlD-like substrate binding domain, NAD(P)-binding domain superfamily</fullName>
    </submittedName>
</protein>
<keyword evidence="3" id="KW-1185">Reference proteome</keyword>
<feature type="domain" description="RmlD-like substrate binding" evidence="1">
    <location>
        <begin position="8"/>
        <end position="181"/>
    </location>
</feature>
<dbReference type="Pfam" id="PF04321">
    <property type="entry name" value="RmlD_sub_bind"/>
    <property type="match status" value="1"/>
</dbReference>
<proteinExistence type="predicted"/>
<dbReference type="GO" id="GO:0048270">
    <property type="term" value="F:methionine adenosyltransferase regulator activity"/>
    <property type="evidence" value="ECO:0007669"/>
    <property type="project" value="TreeGrafter"/>
</dbReference>
<dbReference type="EMBL" id="CP099423">
    <property type="protein sequence ID" value="USW54359.1"/>
    <property type="molecule type" value="Genomic_DNA"/>
</dbReference>
<evidence type="ECO:0000259" key="1">
    <source>
        <dbReference type="Pfam" id="PF04321"/>
    </source>
</evidence>
<dbReference type="SUPFAM" id="SSF51735">
    <property type="entry name" value="NAD(P)-binding Rossmann-fold domains"/>
    <property type="match status" value="1"/>
</dbReference>
<dbReference type="Proteomes" id="UP001056384">
    <property type="component" value="Chromosome 6"/>
</dbReference>
<name>A0A9Q9ELH9_9PEZI</name>
<dbReference type="CDD" id="cd05254">
    <property type="entry name" value="dTDP_HR_like_SDR_e"/>
    <property type="match status" value="1"/>
</dbReference>
<dbReference type="InterPro" id="IPR036291">
    <property type="entry name" value="NAD(P)-bd_dom_sf"/>
</dbReference>
<dbReference type="GO" id="GO:0006556">
    <property type="term" value="P:S-adenosylmethionine biosynthetic process"/>
    <property type="evidence" value="ECO:0007669"/>
    <property type="project" value="TreeGrafter"/>
</dbReference>
<dbReference type="PANTHER" id="PTHR10491">
    <property type="entry name" value="DTDP-4-DEHYDRORHAMNOSE REDUCTASE"/>
    <property type="match status" value="1"/>
</dbReference>
<organism evidence="2 3">
    <name type="scientific">Septoria linicola</name>
    <dbReference type="NCBI Taxonomy" id="215465"/>
    <lineage>
        <taxon>Eukaryota</taxon>
        <taxon>Fungi</taxon>
        <taxon>Dikarya</taxon>
        <taxon>Ascomycota</taxon>
        <taxon>Pezizomycotina</taxon>
        <taxon>Dothideomycetes</taxon>
        <taxon>Dothideomycetidae</taxon>
        <taxon>Mycosphaerellales</taxon>
        <taxon>Mycosphaerellaceae</taxon>
        <taxon>Septoria</taxon>
    </lineage>
</organism>
<dbReference type="Gene3D" id="3.40.50.720">
    <property type="entry name" value="NAD(P)-binding Rossmann-like Domain"/>
    <property type="match status" value="1"/>
</dbReference>
<dbReference type="InterPro" id="IPR029903">
    <property type="entry name" value="RmlD-like-bd"/>
</dbReference>
<dbReference type="OrthoDB" id="16464at2759"/>
<evidence type="ECO:0000313" key="2">
    <source>
        <dbReference type="EMBL" id="USW54359.1"/>
    </source>
</evidence>
<evidence type="ECO:0000313" key="3">
    <source>
        <dbReference type="Proteomes" id="UP001056384"/>
    </source>
</evidence>
<reference evidence="2" key="1">
    <citation type="submission" date="2022-06" db="EMBL/GenBank/DDBJ databases">
        <title>Complete genome sequences of two strains of the flax pathogen Septoria linicola.</title>
        <authorList>
            <person name="Lapalu N."/>
            <person name="Simon A."/>
            <person name="Demenou B."/>
            <person name="Paumier D."/>
            <person name="Guillot M.-P."/>
            <person name="Gout L."/>
            <person name="Valade R."/>
        </authorList>
    </citation>
    <scope>NUCLEOTIDE SEQUENCE</scope>
    <source>
        <strain evidence="2">SE15195</strain>
    </source>
</reference>
<dbReference type="InterPro" id="IPR005913">
    <property type="entry name" value="dTDP_dehydrorham_reduct"/>
</dbReference>
<dbReference type="GO" id="GO:0048269">
    <property type="term" value="C:methionine adenosyltransferase complex"/>
    <property type="evidence" value="ECO:0007669"/>
    <property type="project" value="TreeGrafter"/>
</dbReference>